<proteinExistence type="predicted"/>
<name>A0ABQ1E3N9_9FIRM</name>
<protein>
    <recommendedName>
        <fullName evidence="3">DNA-binding protein</fullName>
    </recommendedName>
</protein>
<dbReference type="Proteomes" id="UP000620147">
    <property type="component" value="Unassembled WGS sequence"/>
</dbReference>
<evidence type="ECO:0000313" key="1">
    <source>
        <dbReference type="EMBL" id="GFO89600.1"/>
    </source>
</evidence>
<comment type="caution">
    <text evidence="1">The sequence shown here is derived from an EMBL/GenBank/DDBJ whole genome shotgun (WGS) entry which is preliminary data.</text>
</comment>
<gene>
    <name evidence="1" type="ORF">BUFA31_27640</name>
</gene>
<evidence type="ECO:0008006" key="3">
    <source>
        <dbReference type="Google" id="ProtNLM"/>
    </source>
</evidence>
<accession>A0ABQ1E3N9</accession>
<dbReference type="RefSeq" id="WP_118761969.1">
    <property type="nucleotide sequence ID" value="NZ_BLYJ01000061.1"/>
</dbReference>
<keyword evidence="2" id="KW-1185">Reference proteome</keyword>
<sequence>MKYLDYRGMKEFYTIDEVCRQFEISKQELKHCADKYSIQPQEDQYGNWGFRKVLVRELHNFIYKEQYNQPRTLPQSDSRKDPWA</sequence>
<evidence type="ECO:0000313" key="2">
    <source>
        <dbReference type="Proteomes" id="UP000620147"/>
    </source>
</evidence>
<organism evidence="1 2">
    <name type="scientific">Butyricicoccus faecihominis</name>
    <dbReference type="NCBI Taxonomy" id="1712515"/>
    <lineage>
        <taxon>Bacteria</taxon>
        <taxon>Bacillati</taxon>
        <taxon>Bacillota</taxon>
        <taxon>Clostridia</taxon>
        <taxon>Eubacteriales</taxon>
        <taxon>Butyricicoccaceae</taxon>
        <taxon>Butyricicoccus</taxon>
    </lineage>
</organism>
<reference evidence="1 2" key="1">
    <citation type="submission" date="2020-06" db="EMBL/GenBank/DDBJ databases">
        <title>Characterization of fructooligosaccharide metabolism and fructooligosaccharide-degrading enzymes in human commensal butyrate producers.</title>
        <authorList>
            <person name="Tanno H."/>
            <person name="Fujii T."/>
            <person name="Hirano K."/>
            <person name="Maeno S."/>
            <person name="Tonozuka T."/>
            <person name="Sakamoto M."/>
            <person name="Ohkuma M."/>
            <person name="Tochio T."/>
            <person name="Endo A."/>
        </authorList>
    </citation>
    <scope>NUCLEOTIDE SEQUENCE [LARGE SCALE GENOMIC DNA]</scope>
    <source>
        <strain evidence="1 2">JCM 31056</strain>
    </source>
</reference>
<dbReference type="EMBL" id="BLYJ01000061">
    <property type="protein sequence ID" value="GFO89600.1"/>
    <property type="molecule type" value="Genomic_DNA"/>
</dbReference>